<dbReference type="InterPro" id="IPR001647">
    <property type="entry name" value="HTH_TetR"/>
</dbReference>
<feature type="DNA-binding region" description="H-T-H motif" evidence="4">
    <location>
        <begin position="37"/>
        <end position="56"/>
    </location>
</feature>
<dbReference type="EMBL" id="JAODWD010000002">
    <property type="protein sequence ID" value="MCT7658290.1"/>
    <property type="molecule type" value="Genomic_DNA"/>
</dbReference>
<keyword evidence="1" id="KW-0805">Transcription regulation</keyword>
<proteinExistence type="predicted"/>
<dbReference type="Pfam" id="PF16859">
    <property type="entry name" value="TetR_C_11"/>
    <property type="match status" value="1"/>
</dbReference>
<feature type="domain" description="HTH tetR-type" evidence="5">
    <location>
        <begin position="14"/>
        <end position="74"/>
    </location>
</feature>
<dbReference type="Proteomes" id="UP001206639">
    <property type="component" value="Unassembled WGS sequence"/>
</dbReference>
<evidence type="ECO:0000256" key="1">
    <source>
        <dbReference type="ARBA" id="ARBA00023015"/>
    </source>
</evidence>
<evidence type="ECO:0000256" key="3">
    <source>
        <dbReference type="ARBA" id="ARBA00023163"/>
    </source>
</evidence>
<dbReference type="InterPro" id="IPR009057">
    <property type="entry name" value="Homeodomain-like_sf"/>
</dbReference>
<reference evidence="7" key="1">
    <citation type="submission" date="2023-07" db="EMBL/GenBank/DDBJ databases">
        <authorList>
            <person name="Deng Y."/>
            <person name="Zhang Y.-Q."/>
        </authorList>
    </citation>
    <scope>NUCLEOTIDE SEQUENCE [LARGE SCALE GENOMIC DNA]</scope>
    <source>
        <strain evidence="7">CPCC 205710</strain>
    </source>
</reference>
<dbReference type="Pfam" id="PF00440">
    <property type="entry name" value="TetR_N"/>
    <property type="match status" value="1"/>
</dbReference>
<dbReference type="PANTHER" id="PTHR30055">
    <property type="entry name" value="HTH-TYPE TRANSCRIPTIONAL REGULATOR RUTR"/>
    <property type="match status" value="1"/>
</dbReference>
<organism evidence="6 7">
    <name type="scientific">Mycobacterium deserti</name>
    <dbReference type="NCBI Taxonomy" id="2978347"/>
    <lineage>
        <taxon>Bacteria</taxon>
        <taxon>Bacillati</taxon>
        <taxon>Actinomycetota</taxon>
        <taxon>Actinomycetes</taxon>
        <taxon>Mycobacteriales</taxon>
        <taxon>Mycobacteriaceae</taxon>
        <taxon>Mycobacterium</taxon>
    </lineage>
</organism>
<evidence type="ECO:0000313" key="6">
    <source>
        <dbReference type="EMBL" id="MCT7658290.1"/>
    </source>
</evidence>
<dbReference type="InterPro" id="IPR050109">
    <property type="entry name" value="HTH-type_TetR-like_transc_reg"/>
</dbReference>
<evidence type="ECO:0000256" key="2">
    <source>
        <dbReference type="ARBA" id="ARBA00023125"/>
    </source>
</evidence>
<gene>
    <name evidence="6" type="ORF">N4S67_07635</name>
</gene>
<comment type="caution">
    <text evidence="6">The sequence shown here is derived from an EMBL/GenBank/DDBJ whole genome shotgun (WGS) entry which is preliminary data.</text>
</comment>
<name>A0ABT2MAU5_9MYCO</name>
<dbReference type="SUPFAM" id="SSF46689">
    <property type="entry name" value="Homeodomain-like"/>
    <property type="match status" value="1"/>
</dbReference>
<dbReference type="InterPro" id="IPR011075">
    <property type="entry name" value="TetR_C"/>
</dbReference>
<protein>
    <submittedName>
        <fullName evidence="6">TetR/AcrR family transcriptional regulator</fullName>
    </submittedName>
</protein>
<keyword evidence="7" id="KW-1185">Reference proteome</keyword>
<dbReference type="PRINTS" id="PR00455">
    <property type="entry name" value="HTHTETR"/>
</dbReference>
<keyword evidence="2 4" id="KW-0238">DNA-binding</keyword>
<keyword evidence="3" id="KW-0804">Transcription</keyword>
<accession>A0ABT2MAU5</accession>
<dbReference type="PANTHER" id="PTHR30055:SF148">
    <property type="entry name" value="TETR-FAMILY TRANSCRIPTIONAL REGULATOR"/>
    <property type="match status" value="1"/>
</dbReference>
<evidence type="ECO:0000259" key="5">
    <source>
        <dbReference type="PROSITE" id="PS50977"/>
    </source>
</evidence>
<evidence type="ECO:0000313" key="7">
    <source>
        <dbReference type="Proteomes" id="UP001206639"/>
    </source>
</evidence>
<sequence length="201" mass="21462">MAASGQGVGRPRDNEIDAAVSRAARELLAEVGYAQLTMDATAARAGTSKAAIYRRFKSKAELLFAATVHGSKPQPPADTGSLRGDLRALGRRIRSDMSAPAAREVVPHVIAEIGRSPDVSERLRSLFVASERHEIEAILTRAVRRGELQRMPNVATVHRMLGGALLFTIMVIDEPMADAELANVVDVLAGGLQTVMPPSST</sequence>
<dbReference type="Gene3D" id="1.10.10.60">
    <property type="entry name" value="Homeodomain-like"/>
    <property type="match status" value="1"/>
</dbReference>
<evidence type="ECO:0000256" key="4">
    <source>
        <dbReference type="PROSITE-ProRule" id="PRU00335"/>
    </source>
</evidence>
<dbReference type="InterPro" id="IPR036271">
    <property type="entry name" value="Tet_transcr_reg_TetR-rel_C_sf"/>
</dbReference>
<dbReference type="SUPFAM" id="SSF48498">
    <property type="entry name" value="Tetracyclin repressor-like, C-terminal domain"/>
    <property type="match status" value="1"/>
</dbReference>
<dbReference type="PROSITE" id="PS50977">
    <property type="entry name" value="HTH_TETR_2"/>
    <property type="match status" value="1"/>
</dbReference>
<dbReference type="Gene3D" id="1.10.357.10">
    <property type="entry name" value="Tetracycline Repressor, domain 2"/>
    <property type="match status" value="1"/>
</dbReference>